<feature type="compositionally biased region" description="Basic and acidic residues" evidence="7">
    <location>
        <begin position="80"/>
        <end position="92"/>
    </location>
</feature>
<evidence type="ECO:0000256" key="4">
    <source>
        <dbReference type="ARBA" id="ARBA00012541"/>
    </source>
</evidence>
<dbReference type="PANTHER" id="PTHR43651:SF4">
    <property type="entry name" value="1,4-ALPHA-GLUCAN-BRANCHING ENZYME 3, CHLOROPLASTIC_AMYLOPLASTIC"/>
    <property type="match status" value="1"/>
</dbReference>
<dbReference type="SUPFAM" id="SSF51445">
    <property type="entry name" value="(Trans)glycosidases"/>
    <property type="match status" value="1"/>
</dbReference>
<feature type="region of interest" description="Disordered" evidence="7">
    <location>
        <begin position="286"/>
        <end position="329"/>
    </location>
</feature>
<protein>
    <recommendedName>
        <fullName evidence="4">1,4-alpha-glucan branching enzyme</fullName>
        <ecNumber evidence="4">2.4.1.18</ecNumber>
    </recommendedName>
</protein>
<feature type="domain" description="Glycosyl hydrolase family 13 catalytic" evidence="8">
    <location>
        <begin position="470"/>
        <end position="854"/>
    </location>
</feature>
<evidence type="ECO:0000256" key="2">
    <source>
        <dbReference type="ARBA" id="ARBA00004602"/>
    </source>
</evidence>
<keyword evidence="6" id="KW-0934">Plastid</keyword>
<comment type="similarity">
    <text evidence="3">Belongs to the glycosyl hydrolase 13 family. GlgB subfamily.</text>
</comment>
<dbReference type="InterPro" id="IPR006048">
    <property type="entry name" value="A-amylase/branching_C"/>
</dbReference>
<dbReference type="Gene3D" id="2.60.40.10">
    <property type="entry name" value="Immunoglobulins"/>
    <property type="match status" value="2"/>
</dbReference>
<dbReference type="InterPro" id="IPR013780">
    <property type="entry name" value="Glyco_hydro_b"/>
</dbReference>
<evidence type="ECO:0000256" key="1">
    <source>
        <dbReference type="ARBA" id="ARBA00000826"/>
    </source>
</evidence>
<feature type="compositionally biased region" description="Low complexity" evidence="7">
    <location>
        <begin position="93"/>
        <end position="105"/>
    </location>
</feature>
<dbReference type="GO" id="GO:0009501">
    <property type="term" value="C:amyloplast"/>
    <property type="evidence" value="ECO:0007669"/>
    <property type="project" value="UniProtKB-SubCell"/>
</dbReference>
<keyword evidence="6" id="KW-0035">Amyloplast</keyword>
<organism evidence="9 10">
    <name type="scientific">Marchantia polymorpha subsp. ruderalis</name>
    <dbReference type="NCBI Taxonomy" id="1480154"/>
    <lineage>
        <taxon>Eukaryota</taxon>
        <taxon>Viridiplantae</taxon>
        <taxon>Streptophyta</taxon>
        <taxon>Embryophyta</taxon>
        <taxon>Marchantiophyta</taxon>
        <taxon>Marchantiopsida</taxon>
        <taxon>Marchantiidae</taxon>
        <taxon>Marchantiales</taxon>
        <taxon>Marchantiaceae</taxon>
        <taxon>Marchantia</taxon>
    </lineage>
</organism>
<dbReference type="InterPro" id="IPR004193">
    <property type="entry name" value="Glyco_hydro_13_N"/>
</dbReference>
<comment type="catalytic activity">
    <reaction evidence="1">
        <text>Transfers a segment of a (1-&gt;4)-alpha-D-glucan chain to a primary hydroxy group in a similar glucan chain.</text>
        <dbReference type="EC" id="2.4.1.18"/>
    </reaction>
</comment>
<dbReference type="GO" id="GO:0043169">
    <property type="term" value="F:cation binding"/>
    <property type="evidence" value="ECO:0007669"/>
    <property type="project" value="InterPro"/>
</dbReference>
<dbReference type="EMBL" id="LVLJ01003911">
    <property type="protein sequence ID" value="OAE19225.1"/>
    <property type="molecule type" value="Genomic_DNA"/>
</dbReference>
<dbReference type="EC" id="2.4.1.18" evidence="4"/>
<dbReference type="SMART" id="SM00642">
    <property type="entry name" value="Aamy"/>
    <property type="match status" value="1"/>
</dbReference>
<reference evidence="9" key="1">
    <citation type="submission" date="2016-03" db="EMBL/GenBank/DDBJ databases">
        <title>Mechanisms controlling the formation of the plant cell surface in tip-growing cells are functionally conserved among land plants.</title>
        <authorList>
            <person name="Honkanen S."/>
            <person name="Jones V.A."/>
            <person name="Morieri G."/>
            <person name="Champion C."/>
            <person name="Hetherington A.J."/>
            <person name="Kelly S."/>
            <person name="Saint-Marcoux D."/>
            <person name="Proust H."/>
            <person name="Prescott H."/>
            <person name="Dolan L."/>
        </authorList>
    </citation>
    <scope>NUCLEOTIDE SEQUENCE [LARGE SCALE GENOMIC DNA]</scope>
    <source>
        <tissue evidence="9">Whole gametophyte</tissue>
    </source>
</reference>
<evidence type="ECO:0000259" key="8">
    <source>
        <dbReference type="SMART" id="SM00642"/>
    </source>
</evidence>
<comment type="caution">
    <text evidence="9">The sequence shown here is derived from an EMBL/GenBank/DDBJ whole genome shotgun (WGS) entry which is preliminary data.</text>
</comment>
<feature type="region of interest" description="Disordered" evidence="7">
    <location>
        <begin position="80"/>
        <end position="106"/>
    </location>
</feature>
<dbReference type="PANTHER" id="PTHR43651">
    <property type="entry name" value="1,4-ALPHA-GLUCAN-BRANCHING ENZYME"/>
    <property type="match status" value="1"/>
</dbReference>
<evidence type="ECO:0000256" key="6">
    <source>
        <dbReference type="ARBA" id="ARBA00023234"/>
    </source>
</evidence>
<evidence type="ECO:0000313" key="9">
    <source>
        <dbReference type="EMBL" id="OAE19225.1"/>
    </source>
</evidence>
<gene>
    <name evidence="9" type="ORF">AXG93_4751s1320</name>
</gene>
<proteinExistence type="inferred from homology"/>
<dbReference type="Pfam" id="PF02806">
    <property type="entry name" value="Alpha-amylase_C"/>
    <property type="match status" value="1"/>
</dbReference>
<evidence type="ECO:0000256" key="5">
    <source>
        <dbReference type="ARBA" id="ARBA00022679"/>
    </source>
</evidence>
<evidence type="ECO:0000256" key="3">
    <source>
        <dbReference type="ARBA" id="ARBA00009000"/>
    </source>
</evidence>
<sequence length="988" mass="112791">MDRCCIFASVSAPTCQFRGVGSGTRLLRLSGKSRGLRSWRPSESGWKFGLNSALPVGRSWRIAPSSSDYVRRISTVRCATKEPETRDERQKESAQSSGSSRAAGSKKVDPVGILKGLDPLIAKPLAIFLRERYRTYKVLKEKISEDDDGLAEFALGYEVMGLKRHPRHGVEFYEWAPAAHFCSLVGDFNDWVHRANCAGEYYLGRDDFGHWRIFVEDNLREGEEESEDDETQEYNYMVDFDKGDEDQGMDEVFARSNNEYWEPGEEMPNDLEALAMDIWNEINKRKQGGMQEEQEEQEEEDEEDYDDDRDEDDDTESLSEDDEDDDPEALMKRFGDSAEDLDAVQEAGTVDEEEPDFVYSNSKQTRKKNRSHHVDDARERYEKWKASDEYVDNGLPPVDIIDEGVSPGELTVVEDPVWEKRVDEKTPPFPYWELIVKGRKAWEKRYSPGIPHLGRYRVYLHTPDGPMERVSAWANYVLPDKEGGTYSGVFWDPPPEVLPHVKESGYNAIQLIGIQEHAEYSSVGYKVTNMFATSSRFGTPEDFKRLVDSAHGQLTTHPFLAFTAGLGLLVFMDIVHSHAAPNEMNGLAAFDGSADCYFFPGKRGTHKRWGTRMFRYGDYEVLRYLLSNLKWWVEEYQVDGFHFHSVNSMLYTHNGLSDFSNGVQDFCNQYVDKDAQIYLMLANEMLHQLNPNIVTIAEDVTVYPGLCEPINQGGLGFDYSVNILPSELWPHIIANVPDEEWSMTQIVKALKADPRSLNKTLIYTENHNQSVVGGKSLAELLLYGAMSKKEKLSKDSSPWSRGFALLKMIKLITLTLGGSAYLTFMGNEFGHPEFVEFPRSSNRYSYERARRQWDLLEDNGPHSQLACFDRALMKLDETEIIQASGPVTLCHVDDATKVITYKRGTLLFAFNFHHKNFYEVYRVGVPEAGEFKRILDTDLKEFGGTDQLETEPSVLSTSRGRLDKFDNNLALQLPPRTAQVYRLGRIWE</sequence>
<evidence type="ECO:0000256" key="7">
    <source>
        <dbReference type="SAM" id="MobiDB-lite"/>
    </source>
</evidence>
<comment type="subcellular location">
    <subcellularLocation>
        <location evidence="2">Plastid</location>
        <location evidence="2">Amyloplast</location>
    </subcellularLocation>
</comment>
<dbReference type="Pfam" id="PF02922">
    <property type="entry name" value="CBM_48"/>
    <property type="match status" value="1"/>
</dbReference>
<dbReference type="AlphaFoldDB" id="A0A176VH36"/>
<dbReference type="InterPro" id="IPR006047">
    <property type="entry name" value="GH13_cat_dom"/>
</dbReference>
<evidence type="ECO:0000313" key="10">
    <source>
        <dbReference type="Proteomes" id="UP000077202"/>
    </source>
</evidence>
<dbReference type="Proteomes" id="UP000077202">
    <property type="component" value="Unassembled WGS sequence"/>
</dbReference>
<dbReference type="UniPathway" id="UPA00152"/>
<dbReference type="Gene3D" id="3.20.20.80">
    <property type="entry name" value="Glycosidases"/>
    <property type="match status" value="1"/>
</dbReference>
<feature type="compositionally biased region" description="Acidic residues" evidence="7">
    <location>
        <begin position="292"/>
        <end position="328"/>
    </location>
</feature>
<dbReference type="InterPro" id="IPR013783">
    <property type="entry name" value="Ig-like_fold"/>
</dbReference>
<dbReference type="SUPFAM" id="SSF81296">
    <property type="entry name" value="E set domains"/>
    <property type="match status" value="1"/>
</dbReference>
<dbReference type="GO" id="GO:0003844">
    <property type="term" value="F:1,4-alpha-glucan branching enzyme activity"/>
    <property type="evidence" value="ECO:0007669"/>
    <property type="project" value="UniProtKB-EC"/>
</dbReference>
<dbReference type="SUPFAM" id="SSF51011">
    <property type="entry name" value="Glycosyl hydrolase domain"/>
    <property type="match status" value="1"/>
</dbReference>
<name>A0A176VH36_MARPO</name>
<dbReference type="Gene3D" id="2.60.40.1180">
    <property type="entry name" value="Golgi alpha-mannosidase II"/>
    <property type="match status" value="1"/>
</dbReference>
<dbReference type="InterPro" id="IPR017853">
    <property type="entry name" value="GH"/>
</dbReference>
<dbReference type="InterPro" id="IPR014756">
    <property type="entry name" value="Ig_E-set"/>
</dbReference>
<dbReference type="GO" id="GO:0019252">
    <property type="term" value="P:starch biosynthetic process"/>
    <property type="evidence" value="ECO:0007669"/>
    <property type="project" value="UniProtKB-UniPathway"/>
</dbReference>
<dbReference type="GO" id="GO:0004553">
    <property type="term" value="F:hydrolase activity, hydrolyzing O-glycosyl compounds"/>
    <property type="evidence" value="ECO:0007669"/>
    <property type="project" value="InterPro"/>
</dbReference>
<accession>A0A176VH36</accession>
<keyword evidence="5" id="KW-0808">Transferase</keyword>
<keyword evidence="10" id="KW-1185">Reference proteome</keyword>